<dbReference type="Proteomes" id="UP000094652">
    <property type="component" value="Chromosome"/>
</dbReference>
<proteinExistence type="predicted"/>
<sequence length="139" mass="16550">MERQEFYSRSIRKNNTIDLNQYKRKKLKKKHKRNVLISYLYAFLILSTILLSSFIITKEIYIQKRCVDLAYSVEHYFTTGFNKNDKLLRVQEMSLIYSDGKNAIVEVSGLSKEEPHKETTLKGNFKKNKNNSWILEEVY</sequence>
<dbReference type="EMBL" id="CP017253">
    <property type="protein sequence ID" value="AOR22866.1"/>
    <property type="molecule type" value="Genomic_DNA"/>
</dbReference>
<dbReference type="AlphaFoldDB" id="A0A1D7XHR2"/>
<evidence type="ECO:0000313" key="3">
    <source>
        <dbReference type="Proteomes" id="UP000094652"/>
    </source>
</evidence>
<organism evidence="2 3">
    <name type="scientific">Clostridium taeniosporum</name>
    <dbReference type="NCBI Taxonomy" id="394958"/>
    <lineage>
        <taxon>Bacteria</taxon>
        <taxon>Bacillati</taxon>
        <taxon>Bacillota</taxon>
        <taxon>Clostridia</taxon>
        <taxon>Eubacteriales</taxon>
        <taxon>Clostridiaceae</taxon>
        <taxon>Clostridium</taxon>
    </lineage>
</organism>
<feature type="transmembrane region" description="Helical" evidence="1">
    <location>
        <begin position="34"/>
        <end position="56"/>
    </location>
</feature>
<dbReference type="OrthoDB" id="1932814at2"/>
<keyword evidence="1" id="KW-0812">Transmembrane</keyword>
<dbReference type="STRING" id="394958.BGI42_03675"/>
<reference evidence="3" key="1">
    <citation type="submission" date="2016-09" db="EMBL/GenBank/DDBJ databases">
        <title>Genomics of Clostridium taeniosporum, an organism which forms endospores with ribbon-like appendages.</title>
        <authorList>
            <person name="Walker J.R."/>
        </authorList>
    </citation>
    <scope>NUCLEOTIDE SEQUENCE [LARGE SCALE GENOMIC DNA]</scope>
    <source>
        <strain evidence="3">1/k</strain>
    </source>
</reference>
<protein>
    <submittedName>
        <fullName evidence="2">Uncharacterized protein</fullName>
    </submittedName>
</protein>
<keyword evidence="3" id="KW-1185">Reference proteome</keyword>
<dbReference type="RefSeq" id="WP_069679024.1">
    <property type="nucleotide sequence ID" value="NZ_CP017253.2"/>
</dbReference>
<evidence type="ECO:0000256" key="1">
    <source>
        <dbReference type="SAM" id="Phobius"/>
    </source>
</evidence>
<name>A0A1D7XHR2_9CLOT</name>
<keyword evidence="1" id="KW-0472">Membrane</keyword>
<dbReference type="KEGG" id="ctae:BGI42_03675"/>
<gene>
    <name evidence="2" type="ORF">BGI42_03675</name>
</gene>
<evidence type="ECO:0000313" key="2">
    <source>
        <dbReference type="EMBL" id="AOR22866.1"/>
    </source>
</evidence>
<accession>A0A1D7XHR2</accession>
<keyword evidence="1" id="KW-1133">Transmembrane helix</keyword>